<dbReference type="SUPFAM" id="SSF69318">
    <property type="entry name" value="Integrin alpha N-terminal domain"/>
    <property type="match status" value="1"/>
</dbReference>
<evidence type="ECO:0000313" key="2">
    <source>
        <dbReference type="EMBL" id="HBJ08328.1"/>
    </source>
</evidence>
<gene>
    <name evidence="2" type="ORF">DDY73_04930</name>
</gene>
<dbReference type="InterPro" id="IPR028994">
    <property type="entry name" value="Integrin_alpha_N"/>
</dbReference>
<dbReference type="InterPro" id="IPR013517">
    <property type="entry name" value="FG-GAP"/>
</dbReference>
<organism evidence="2 3">
    <name type="scientific">Coprobacter fastidiosus</name>
    <dbReference type="NCBI Taxonomy" id="1099853"/>
    <lineage>
        <taxon>Bacteria</taxon>
        <taxon>Pseudomonadati</taxon>
        <taxon>Bacteroidota</taxon>
        <taxon>Bacteroidia</taxon>
        <taxon>Bacteroidales</taxon>
        <taxon>Barnesiellaceae</taxon>
        <taxon>Coprobacter</taxon>
    </lineage>
</organism>
<evidence type="ECO:0000256" key="1">
    <source>
        <dbReference type="ARBA" id="ARBA00022729"/>
    </source>
</evidence>
<accession>A0A316R9L1</accession>
<evidence type="ECO:0000313" key="3">
    <source>
        <dbReference type="Proteomes" id="UP000262954"/>
    </source>
</evidence>
<dbReference type="Gene3D" id="2.130.10.130">
    <property type="entry name" value="Integrin alpha, N-terminal"/>
    <property type="match status" value="3"/>
</dbReference>
<dbReference type="Pfam" id="PF13517">
    <property type="entry name" value="FG-GAP_3"/>
    <property type="match status" value="2"/>
</dbReference>
<dbReference type="EMBL" id="DNWC01000063">
    <property type="protein sequence ID" value="HBJ08328.1"/>
    <property type="molecule type" value="Genomic_DNA"/>
</dbReference>
<comment type="caution">
    <text evidence="2">The sequence shown here is derived from an EMBL/GenBank/DDBJ whole genome shotgun (WGS) entry which is preliminary data.</text>
</comment>
<dbReference type="Proteomes" id="UP000262954">
    <property type="component" value="Unassembled WGS sequence"/>
</dbReference>
<name>A0A316R9L1_9BACT</name>
<dbReference type="InterPro" id="IPR013783">
    <property type="entry name" value="Ig-like_fold"/>
</dbReference>
<dbReference type="Gene3D" id="2.60.40.10">
    <property type="entry name" value="Immunoglobulins"/>
    <property type="match status" value="1"/>
</dbReference>
<sequence>MKNRLIKEILLWGGIFCSHMLLQAQVAGDVANVKFEEVENPVPKQTAVGGNKGTNPAGCFYHATYTGSAWGDYNNDGYLDLFYSDKNEHIHASKIQSNFYKNNGDGTFTRLESPFEGTAFSCPVWFDMNNDGLLDLLLPGLNDWNYAWLDGDTQFDQIKTHLYINRGIASDGTVTFEEIPESETGILPIYNGKTGGKGHNWVSVGDYNNDGYVDIIMTGFDDCARPDSEHPEDAVRVVYLYKNINGERFELQSSPLKGGGAFHGETDGSVCFSDLDGDGWLDIMSSGYGLSRNSELHIYWNNGNGTFTESDQTFLGVNDSSCGICDLNNDGLPDLVVPGYYFNTKTKQFYFYKNLGDRKFEKVDVAILEGIDGGQLSFGDVNQDGLTDILVGGHGAEHEHTTWLYINQGDFDFAVYGAHYDDPFGKKGHFNRITHGSHHLIDYDNDGFLDAWLMGWSNGECSNGCEAKLWKNIASTKGVKSNEAPAVPANLVASFDKSTDVATFTWSAPTDDVTPSAALRYNFYLREKGSDKIFMTVPADLQTGFVRVGKISGELIRCSYQMNIKAAGEYEWGVQAIDNGNKGGIFATSTLKVEEVSGTDAISKNEDIRMWNVGASLYYAIEGAGELTLFNTNGGIVSQKQIYQSGNFELPGKGIYIVMIRTASSVKRQKISFT</sequence>
<dbReference type="AlphaFoldDB" id="A0A316R9L1"/>
<reference evidence="2 3" key="1">
    <citation type="journal article" date="2018" name="Nat. Biotechnol.">
        <title>A standardized bacterial taxonomy based on genome phylogeny substantially revises the tree of life.</title>
        <authorList>
            <person name="Parks D.H."/>
            <person name="Chuvochina M."/>
            <person name="Waite D.W."/>
            <person name="Rinke C."/>
            <person name="Skarshewski A."/>
            <person name="Chaumeil P.A."/>
            <person name="Hugenholtz P."/>
        </authorList>
    </citation>
    <scope>NUCLEOTIDE SEQUENCE [LARGE SCALE GENOMIC DNA]</scope>
    <source>
        <strain evidence="2">UBA11482</strain>
    </source>
</reference>
<protein>
    <recommendedName>
        <fullName evidence="4">Fibronectin type-III domain-containing protein</fullName>
    </recommendedName>
</protein>
<dbReference type="PANTHER" id="PTHR44103">
    <property type="entry name" value="PROPROTEIN CONVERTASE P"/>
    <property type="match status" value="1"/>
</dbReference>
<dbReference type="PANTHER" id="PTHR44103:SF1">
    <property type="entry name" value="PROPROTEIN CONVERTASE P"/>
    <property type="match status" value="1"/>
</dbReference>
<keyword evidence="1" id="KW-0732">Signal</keyword>
<proteinExistence type="predicted"/>
<evidence type="ECO:0008006" key="4">
    <source>
        <dbReference type="Google" id="ProtNLM"/>
    </source>
</evidence>